<dbReference type="SMART" id="SM00382">
    <property type="entry name" value="AAA"/>
    <property type="match status" value="1"/>
</dbReference>
<evidence type="ECO:0000313" key="10">
    <source>
        <dbReference type="Proteomes" id="UP000444721"/>
    </source>
</evidence>
<dbReference type="InterPro" id="IPR019489">
    <property type="entry name" value="Clp_ATPase_C"/>
</dbReference>
<feature type="domain" description="Clp ATPase C-terminal" evidence="8">
    <location>
        <begin position="576"/>
        <end position="665"/>
    </location>
</feature>
<keyword evidence="4" id="KW-0067">ATP-binding</keyword>
<dbReference type="PANTHER" id="PTHR48102:SF3">
    <property type="entry name" value="ATP-DEPENDENT PROTEASE ATPASE SUBUNIT HSLU"/>
    <property type="match status" value="1"/>
</dbReference>
<dbReference type="GO" id="GO:0009376">
    <property type="term" value="C:HslUV protease complex"/>
    <property type="evidence" value="ECO:0007669"/>
    <property type="project" value="InterPro"/>
</dbReference>
<dbReference type="NCBIfam" id="TIGR00390">
    <property type="entry name" value="hslU"/>
    <property type="match status" value="1"/>
</dbReference>
<feature type="compositionally biased region" description="Low complexity" evidence="6">
    <location>
        <begin position="74"/>
        <end position="89"/>
    </location>
</feature>
<dbReference type="OMA" id="NMLRNGE"/>
<evidence type="ECO:0000256" key="1">
    <source>
        <dbReference type="ARBA" id="ARBA00009771"/>
    </source>
</evidence>
<gene>
    <name evidence="9" type="ORF">FDP41_013752</name>
</gene>
<dbReference type="GO" id="GO:0008233">
    <property type="term" value="F:peptidase activity"/>
    <property type="evidence" value="ECO:0007669"/>
    <property type="project" value="InterPro"/>
</dbReference>
<dbReference type="Pfam" id="PF07724">
    <property type="entry name" value="AAA_2"/>
    <property type="match status" value="1"/>
</dbReference>
<dbReference type="EMBL" id="VFQX01000019">
    <property type="protein sequence ID" value="KAF0980538.1"/>
    <property type="molecule type" value="Genomic_DNA"/>
</dbReference>
<dbReference type="SMART" id="SM01086">
    <property type="entry name" value="ClpB_D2-small"/>
    <property type="match status" value="1"/>
</dbReference>
<protein>
    <recommendedName>
        <fullName evidence="11">AAA+ ATPase domain-containing protein</fullName>
    </recommendedName>
</protein>
<feature type="domain" description="AAA+ ATPase" evidence="7">
    <location>
        <begin position="247"/>
        <end position="571"/>
    </location>
</feature>
<keyword evidence="10" id="KW-1185">Reference proteome</keyword>
<evidence type="ECO:0000256" key="6">
    <source>
        <dbReference type="SAM" id="MobiDB-lite"/>
    </source>
</evidence>
<proteinExistence type="inferred from homology"/>
<dbReference type="Gene3D" id="1.10.8.60">
    <property type="match status" value="1"/>
</dbReference>
<organism evidence="9 10">
    <name type="scientific">Naegleria fowleri</name>
    <name type="common">Brain eating amoeba</name>
    <dbReference type="NCBI Taxonomy" id="5763"/>
    <lineage>
        <taxon>Eukaryota</taxon>
        <taxon>Discoba</taxon>
        <taxon>Heterolobosea</taxon>
        <taxon>Tetramitia</taxon>
        <taxon>Eutetramitia</taxon>
        <taxon>Vahlkampfiidae</taxon>
        <taxon>Naegleria</taxon>
    </lineage>
</organism>
<dbReference type="PANTHER" id="PTHR48102">
    <property type="entry name" value="ATP-DEPENDENT CLP PROTEASE ATP-BINDING SUBUNIT CLPX-LIKE, MITOCHONDRIAL-RELATED"/>
    <property type="match status" value="1"/>
</dbReference>
<keyword evidence="3" id="KW-0547">Nucleotide-binding</keyword>
<evidence type="ECO:0000313" key="9">
    <source>
        <dbReference type="EMBL" id="KAF0980538.1"/>
    </source>
</evidence>
<dbReference type="InterPro" id="IPR004491">
    <property type="entry name" value="HslU"/>
</dbReference>
<dbReference type="SUPFAM" id="SSF52540">
    <property type="entry name" value="P-loop containing nucleoside triphosphate hydrolases"/>
    <property type="match status" value="1"/>
</dbReference>
<dbReference type="GO" id="GO:0005524">
    <property type="term" value="F:ATP binding"/>
    <property type="evidence" value="ECO:0007669"/>
    <property type="project" value="UniProtKB-KW"/>
</dbReference>
<dbReference type="InterPro" id="IPR050052">
    <property type="entry name" value="ATP-dep_Clp_protease_ClpX"/>
</dbReference>
<dbReference type="GO" id="GO:0051603">
    <property type="term" value="P:proteolysis involved in protein catabolic process"/>
    <property type="evidence" value="ECO:0007669"/>
    <property type="project" value="TreeGrafter"/>
</dbReference>
<evidence type="ECO:0008006" key="11">
    <source>
        <dbReference type="Google" id="ProtNLM"/>
    </source>
</evidence>
<dbReference type="AlphaFoldDB" id="A0A6A5C3U9"/>
<dbReference type="OrthoDB" id="1721884at2759"/>
<evidence type="ECO:0000256" key="5">
    <source>
        <dbReference type="ARBA" id="ARBA00023186"/>
    </source>
</evidence>
<keyword evidence="5" id="KW-0143">Chaperone</keyword>
<evidence type="ECO:0000256" key="2">
    <source>
        <dbReference type="ARBA" id="ARBA00022490"/>
    </source>
</evidence>
<evidence type="ECO:0000259" key="7">
    <source>
        <dbReference type="SMART" id="SM00382"/>
    </source>
</evidence>
<accession>A0A6A5C3U9</accession>
<name>A0A6A5C3U9_NAEFO</name>
<dbReference type="GeneID" id="68120967"/>
<dbReference type="Pfam" id="PF07728">
    <property type="entry name" value="AAA_5"/>
    <property type="match status" value="1"/>
</dbReference>
<evidence type="ECO:0000259" key="8">
    <source>
        <dbReference type="SMART" id="SM01086"/>
    </source>
</evidence>
<feature type="compositionally biased region" description="Low complexity" evidence="6">
    <location>
        <begin position="132"/>
        <end position="146"/>
    </location>
</feature>
<keyword evidence="2" id="KW-0963">Cytoplasm</keyword>
<sequence>MKSLLKASHACLHHHSLMGTLRSRTSSRGGSSHSCIIQLLDASLTSSNHHVGRFGHSTMSYFRSFSTIVNRTQKSSSSTTGKKGSNFSDNSDDDGEDIFDKLKKLGFLGQGSPEVKKHLENMMDFMLKPGKSMPTSSSSSTMTPESSEAKKEEKPKPLNTFLEDEEKLIESFNRVVFEAYKLHRNSFESQLTPEEIVNSLDKHIVGQRDAKRAVAIALRNRFRRKTLIEWYNDKSRPKTTLDPSEIIPKNILMIGPTGCGKTEIARRISKLVSAPFLKVEATKYTELGYHGRDVDTIARDLIDVSINLLKNNLSELFKGYLNAPLKNEEADPGAVLFHSYLQQLIENRLIHLMFGSESIEKIRESTLRDYLNMLRNGELDDRHVEIEVPVASSKRGSGMSALSDLFDAVKNNFTPQNSKFTIPDIAELSNHQTPFDTMLIESPTPTAFKKVKLTVKEAKVKLAELELEKLINNPIFIEEAKRIAEREGIVFIDEIDKICGDPNQKRGSADASGEGVQKDLLPLLEGCEIQTKYGTFKTDHVLFIASGAFHDKKPSDLMSELQGRLPVRVTLGSLNTKEELYQVLTIPEFNLIRQHVSLFETEGVRLNITDEAIEEIATFSAICNSSVDNLGTRRLIGIIDKCLEELSFIIPDLVKSDSTTIESEFNKVGLQDCYQIIPSNEGTSQKQLLEITINAQFVKKKIESSPLFAKMDVRKFTI</sequence>
<dbReference type="InterPro" id="IPR027417">
    <property type="entry name" value="P-loop_NTPase"/>
</dbReference>
<evidence type="ECO:0000256" key="4">
    <source>
        <dbReference type="ARBA" id="ARBA00022840"/>
    </source>
</evidence>
<feature type="region of interest" description="Disordered" evidence="6">
    <location>
        <begin position="127"/>
        <end position="155"/>
    </location>
</feature>
<dbReference type="GO" id="GO:0016887">
    <property type="term" value="F:ATP hydrolysis activity"/>
    <property type="evidence" value="ECO:0007669"/>
    <property type="project" value="InterPro"/>
</dbReference>
<dbReference type="InterPro" id="IPR003959">
    <property type="entry name" value="ATPase_AAA_core"/>
</dbReference>
<evidence type="ECO:0000256" key="3">
    <source>
        <dbReference type="ARBA" id="ARBA00022741"/>
    </source>
</evidence>
<dbReference type="VEuPathDB" id="AmoebaDB:FDP41_013752"/>
<dbReference type="Gene3D" id="3.40.50.300">
    <property type="entry name" value="P-loop containing nucleotide triphosphate hydrolases"/>
    <property type="match status" value="2"/>
</dbReference>
<reference evidence="9 10" key="1">
    <citation type="journal article" date="2019" name="Sci. Rep.">
        <title>Nanopore sequencing improves the draft genome of the human pathogenic amoeba Naegleria fowleri.</title>
        <authorList>
            <person name="Liechti N."/>
            <person name="Schurch N."/>
            <person name="Bruggmann R."/>
            <person name="Wittwer M."/>
        </authorList>
    </citation>
    <scope>NUCLEOTIDE SEQUENCE [LARGE SCALE GENOMIC DNA]</scope>
    <source>
        <strain evidence="9 10">ATCC 30894</strain>
    </source>
</reference>
<dbReference type="VEuPathDB" id="AmoebaDB:NF0044390"/>
<dbReference type="RefSeq" id="XP_044565251.1">
    <property type="nucleotide sequence ID" value="XM_044704417.1"/>
</dbReference>
<comment type="caution">
    <text evidence="9">The sequence shown here is derived from an EMBL/GenBank/DDBJ whole genome shotgun (WGS) entry which is preliminary data.</text>
</comment>
<comment type="similarity">
    <text evidence="1">Belongs to the ClpX chaperone family. HslU subfamily.</text>
</comment>
<dbReference type="VEuPathDB" id="AmoebaDB:NfTy_026690"/>
<feature type="region of interest" description="Disordered" evidence="6">
    <location>
        <begin position="72"/>
        <end position="93"/>
    </location>
</feature>
<dbReference type="InterPro" id="IPR011704">
    <property type="entry name" value="ATPase_dyneun-rel_AAA"/>
</dbReference>
<dbReference type="NCBIfam" id="NF003544">
    <property type="entry name" value="PRK05201.1"/>
    <property type="match status" value="1"/>
</dbReference>
<dbReference type="InterPro" id="IPR003593">
    <property type="entry name" value="AAA+_ATPase"/>
</dbReference>
<dbReference type="Proteomes" id="UP000444721">
    <property type="component" value="Unassembled WGS sequence"/>
</dbReference>